<reference evidence="11 12" key="1">
    <citation type="submission" date="2016-12" db="EMBL/GenBank/DDBJ databases">
        <title>Genome sequencing of Methylocaldum marinum.</title>
        <authorList>
            <person name="Takeuchi M."/>
            <person name="Kamagata Y."/>
            <person name="Hiraoka S."/>
            <person name="Oshima K."/>
            <person name="Hattori M."/>
            <person name="Iwasaki W."/>
        </authorList>
    </citation>
    <scope>NUCLEOTIDE SEQUENCE [LARGE SCALE GENOMIC DNA]</scope>
    <source>
        <strain evidence="11 12">S8</strain>
    </source>
</reference>
<feature type="domain" description="Anti-sigma-28 factor FlgM C-terminal" evidence="10">
    <location>
        <begin position="43"/>
        <end position="87"/>
    </location>
</feature>
<evidence type="ECO:0000256" key="5">
    <source>
        <dbReference type="ARBA" id="ARBA00023015"/>
    </source>
</evidence>
<dbReference type="GO" id="GO:0045892">
    <property type="term" value="P:negative regulation of DNA-templated transcription"/>
    <property type="evidence" value="ECO:0007669"/>
    <property type="project" value="InterPro"/>
</dbReference>
<dbReference type="GO" id="GO:0044781">
    <property type="term" value="P:bacterial-type flagellum organization"/>
    <property type="evidence" value="ECO:0007669"/>
    <property type="project" value="UniProtKB-KW"/>
</dbReference>
<evidence type="ECO:0000256" key="1">
    <source>
        <dbReference type="ARBA" id="ARBA00005322"/>
    </source>
</evidence>
<name>A0A250KS55_9GAMM</name>
<dbReference type="AlphaFoldDB" id="A0A250KS55"/>
<protein>
    <recommendedName>
        <fullName evidence="2">Negative regulator of flagellin synthesis</fullName>
    </recommendedName>
    <alternativeName>
        <fullName evidence="8">Anti-sigma-28 factor</fullName>
    </alternativeName>
</protein>
<keyword evidence="3" id="KW-0678">Repressor</keyword>
<dbReference type="SUPFAM" id="SSF101498">
    <property type="entry name" value="Anti-sigma factor FlgM"/>
    <property type="match status" value="1"/>
</dbReference>
<dbReference type="OrthoDB" id="5572382at2"/>
<feature type="region of interest" description="Disordered" evidence="9">
    <location>
        <begin position="1"/>
        <end position="40"/>
    </location>
</feature>
<dbReference type="InterPro" id="IPR007412">
    <property type="entry name" value="FlgM"/>
</dbReference>
<comment type="function">
    <text evidence="7">Responsible for the coupling of flagellin expression to flagellar assembly by preventing expression of the flagellin genes when a component of the middle class of proteins is defective. It negatively regulates flagellar genes by inhibiting the activity of FliA by directly binding to FliA.</text>
</comment>
<keyword evidence="5" id="KW-0805">Transcription regulation</keyword>
<evidence type="ECO:0000313" key="12">
    <source>
        <dbReference type="Proteomes" id="UP000266313"/>
    </source>
</evidence>
<sequence>MEIKLHDSVTGLSGSGIQKRPNATGLGAASESGAGVSPETSLRLTEIKQRLLNESAVDKVKVAKIADAVESGSYRVNPQRVAEKLIDMERILPDFG</sequence>
<evidence type="ECO:0000256" key="8">
    <source>
        <dbReference type="ARBA" id="ARBA00030117"/>
    </source>
</evidence>
<evidence type="ECO:0000259" key="10">
    <source>
        <dbReference type="Pfam" id="PF04316"/>
    </source>
</evidence>
<gene>
    <name evidence="11" type="ORF">sS8_0644</name>
</gene>
<evidence type="ECO:0000256" key="2">
    <source>
        <dbReference type="ARBA" id="ARBA00017823"/>
    </source>
</evidence>
<accession>A0A250KS55</accession>
<organism evidence="11 12">
    <name type="scientific">Methylocaldum marinum</name>
    <dbReference type="NCBI Taxonomy" id="1432792"/>
    <lineage>
        <taxon>Bacteria</taxon>
        <taxon>Pseudomonadati</taxon>
        <taxon>Pseudomonadota</taxon>
        <taxon>Gammaproteobacteria</taxon>
        <taxon>Methylococcales</taxon>
        <taxon>Methylococcaceae</taxon>
        <taxon>Methylocaldum</taxon>
    </lineage>
</organism>
<evidence type="ECO:0000256" key="9">
    <source>
        <dbReference type="SAM" id="MobiDB-lite"/>
    </source>
</evidence>
<dbReference type="Proteomes" id="UP000266313">
    <property type="component" value="Chromosome"/>
</dbReference>
<keyword evidence="4" id="KW-1005">Bacterial flagellum biogenesis</keyword>
<keyword evidence="6" id="KW-0804">Transcription</keyword>
<dbReference type="NCBIfam" id="TIGR03824">
    <property type="entry name" value="FlgM_jcvi"/>
    <property type="match status" value="1"/>
</dbReference>
<dbReference type="InterPro" id="IPR031316">
    <property type="entry name" value="FlgM_C"/>
</dbReference>
<evidence type="ECO:0000313" key="11">
    <source>
        <dbReference type="EMBL" id="BBA32609.1"/>
    </source>
</evidence>
<dbReference type="Pfam" id="PF04316">
    <property type="entry name" value="FlgM"/>
    <property type="match status" value="1"/>
</dbReference>
<evidence type="ECO:0000256" key="7">
    <source>
        <dbReference type="ARBA" id="ARBA00024739"/>
    </source>
</evidence>
<comment type="similarity">
    <text evidence="1">Belongs to the FlgM family.</text>
</comment>
<keyword evidence="12" id="KW-1185">Reference proteome</keyword>
<dbReference type="KEGG" id="mmai:sS8_0644"/>
<evidence type="ECO:0000256" key="3">
    <source>
        <dbReference type="ARBA" id="ARBA00022491"/>
    </source>
</evidence>
<evidence type="ECO:0000256" key="6">
    <source>
        <dbReference type="ARBA" id="ARBA00023163"/>
    </source>
</evidence>
<dbReference type="EMBL" id="AP017928">
    <property type="protein sequence ID" value="BBA32609.1"/>
    <property type="molecule type" value="Genomic_DNA"/>
</dbReference>
<dbReference type="RefSeq" id="WP_119628376.1">
    <property type="nucleotide sequence ID" value="NZ_AP017928.1"/>
</dbReference>
<dbReference type="InterPro" id="IPR035890">
    <property type="entry name" value="Anti-sigma-28_factor_FlgM_sf"/>
</dbReference>
<proteinExistence type="inferred from homology"/>
<evidence type="ECO:0000256" key="4">
    <source>
        <dbReference type="ARBA" id="ARBA00022795"/>
    </source>
</evidence>